<name>A0A285D034_9RHOB</name>
<dbReference type="InterPro" id="IPR002059">
    <property type="entry name" value="CSP_DNA-bd"/>
</dbReference>
<dbReference type="InterPro" id="IPR012340">
    <property type="entry name" value="NA-bd_OB-fold"/>
</dbReference>
<dbReference type="RefSeq" id="WP_141400072.1">
    <property type="nucleotide sequence ID" value="NZ_OAOQ01000014.1"/>
</dbReference>
<feature type="domain" description="CSD" evidence="1">
    <location>
        <begin position="87"/>
        <end position="150"/>
    </location>
</feature>
<dbReference type="Pfam" id="PF12873">
    <property type="entry name" value="DUF3825"/>
    <property type="match status" value="1"/>
</dbReference>
<accession>A0A285D034</accession>
<evidence type="ECO:0000313" key="2">
    <source>
        <dbReference type="EMBL" id="SNX73171.1"/>
    </source>
</evidence>
<dbReference type="EMBL" id="OAOQ01000014">
    <property type="protein sequence ID" value="SNX73171.1"/>
    <property type="molecule type" value="Genomic_DNA"/>
</dbReference>
<dbReference type="OrthoDB" id="5493836at2"/>
<evidence type="ECO:0000259" key="1">
    <source>
        <dbReference type="PROSITE" id="PS51857"/>
    </source>
</evidence>
<gene>
    <name evidence="2" type="ORF">SAMN05878503_11469</name>
</gene>
<dbReference type="PROSITE" id="PS51857">
    <property type="entry name" value="CSD_2"/>
    <property type="match status" value="1"/>
</dbReference>
<keyword evidence="3" id="KW-1185">Reference proteome</keyword>
<sequence>MANGTFLGWKTHPTGYRFGHIEPDGADGDRSKNIYVKDAFVDNPDSLRKGVRLEFEVRELPDGRQQASKIQVILDPHMNDSTPEIKRLRGVVKFYNDSTKFGFIDGDDGQVHIGSTGNVASFGSALRAGDIVEYSVEQGDRGLTAVDTKRVGFEPGSDNSDSFHDHFEFFGANWKASLGEKDKGLAENEPWDYRLTKSHTEYPILESYLSHTFRRLLEMEKGVVLSADESLLAFNTGLVTENQEEIYGLARRLSDPAQRPWKLVRWVKRSDRDFISSFGDRMPPLAEFFDDPAELIFDRRIELHINIDHVLARLDRFPQELQKNEYTARQLLIAAEAETKKRAYRNYKVAIPQFFRDKGGPGRLQLLLPICLTTPKKADLALTVEKNKEKTAYLSSTVLTLDQAYNNARLLARPDREWLEP</sequence>
<dbReference type="InterPro" id="IPR024437">
    <property type="entry name" value="DUF3825"/>
</dbReference>
<dbReference type="Proteomes" id="UP000219467">
    <property type="component" value="Unassembled WGS sequence"/>
</dbReference>
<reference evidence="3" key="1">
    <citation type="submission" date="2017-08" db="EMBL/GenBank/DDBJ databases">
        <authorList>
            <person name="Varghese N."/>
            <person name="Submissions S."/>
        </authorList>
    </citation>
    <scope>NUCLEOTIDE SEQUENCE [LARGE SCALE GENOMIC DNA]</scope>
    <source>
        <strain evidence="3">JA234</strain>
    </source>
</reference>
<dbReference type="Pfam" id="PF00313">
    <property type="entry name" value="CSD"/>
    <property type="match status" value="1"/>
</dbReference>
<protein>
    <submittedName>
        <fullName evidence="2">Cold shock CspA family protein</fullName>
    </submittedName>
</protein>
<dbReference type="GO" id="GO:0003676">
    <property type="term" value="F:nucleic acid binding"/>
    <property type="evidence" value="ECO:0007669"/>
    <property type="project" value="InterPro"/>
</dbReference>
<dbReference type="Gene3D" id="2.40.50.140">
    <property type="entry name" value="Nucleic acid-binding proteins"/>
    <property type="match status" value="1"/>
</dbReference>
<evidence type="ECO:0000313" key="3">
    <source>
        <dbReference type="Proteomes" id="UP000219467"/>
    </source>
</evidence>
<dbReference type="AlphaFoldDB" id="A0A285D034"/>
<dbReference type="SUPFAM" id="SSF50249">
    <property type="entry name" value="Nucleic acid-binding proteins"/>
    <property type="match status" value="1"/>
</dbReference>
<proteinExistence type="predicted"/>
<organism evidence="2 3">
    <name type="scientific">Cereibacter ovatus</name>
    <dbReference type="NCBI Taxonomy" id="439529"/>
    <lineage>
        <taxon>Bacteria</taxon>
        <taxon>Pseudomonadati</taxon>
        <taxon>Pseudomonadota</taxon>
        <taxon>Alphaproteobacteria</taxon>
        <taxon>Rhodobacterales</taxon>
        <taxon>Paracoccaceae</taxon>
        <taxon>Cereibacter</taxon>
    </lineage>
</organism>